<dbReference type="EMBL" id="JBBPBM010000004">
    <property type="protein sequence ID" value="KAK8589770.1"/>
    <property type="molecule type" value="Genomic_DNA"/>
</dbReference>
<organism evidence="1 2">
    <name type="scientific">Hibiscus sabdariffa</name>
    <name type="common">roselle</name>
    <dbReference type="NCBI Taxonomy" id="183260"/>
    <lineage>
        <taxon>Eukaryota</taxon>
        <taxon>Viridiplantae</taxon>
        <taxon>Streptophyta</taxon>
        <taxon>Embryophyta</taxon>
        <taxon>Tracheophyta</taxon>
        <taxon>Spermatophyta</taxon>
        <taxon>Magnoliopsida</taxon>
        <taxon>eudicotyledons</taxon>
        <taxon>Gunneridae</taxon>
        <taxon>Pentapetalae</taxon>
        <taxon>rosids</taxon>
        <taxon>malvids</taxon>
        <taxon>Malvales</taxon>
        <taxon>Malvaceae</taxon>
        <taxon>Malvoideae</taxon>
        <taxon>Hibiscus</taxon>
    </lineage>
</organism>
<evidence type="ECO:0000313" key="2">
    <source>
        <dbReference type="Proteomes" id="UP001472677"/>
    </source>
</evidence>
<protein>
    <submittedName>
        <fullName evidence="1">Uncharacterized protein</fullName>
    </submittedName>
</protein>
<keyword evidence="2" id="KW-1185">Reference proteome</keyword>
<evidence type="ECO:0000313" key="1">
    <source>
        <dbReference type="EMBL" id="KAK8589770.1"/>
    </source>
</evidence>
<accession>A0ABR2FZT1</accession>
<comment type="caution">
    <text evidence="1">The sequence shown here is derived from an EMBL/GenBank/DDBJ whole genome shotgun (WGS) entry which is preliminary data.</text>
</comment>
<dbReference type="Proteomes" id="UP001472677">
    <property type="component" value="Unassembled WGS sequence"/>
</dbReference>
<sequence>MSTASGRPLKTDHDCMAMMNNLPNNRYIHIYMKPIHVDAEEEKIMLLKKKFMLMKYKNLKLQKNLILMIMIMNGKEMKSEDNMIEYELGFRWTWMALARVNVNEKDNGHN</sequence>
<reference evidence="1 2" key="1">
    <citation type="journal article" date="2024" name="G3 (Bethesda)">
        <title>Genome assembly of Hibiscus sabdariffa L. provides insights into metabolisms of medicinal natural products.</title>
        <authorList>
            <person name="Kim T."/>
        </authorList>
    </citation>
    <scope>NUCLEOTIDE SEQUENCE [LARGE SCALE GENOMIC DNA]</scope>
    <source>
        <strain evidence="1">TK-2024</strain>
        <tissue evidence="1">Old leaves</tissue>
    </source>
</reference>
<gene>
    <name evidence="1" type="ORF">V6N12_024161</name>
</gene>
<name>A0ABR2FZT1_9ROSI</name>
<proteinExistence type="predicted"/>